<organism evidence="1 2">
    <name type="scientific">SAR324 cluster bacterium</name>
    <dbReference type="NCBI Taxonomy" id="2024889"/>
    <lineage>
        <taxon>Bacteria</taxon>
        <taxon>Deltaproteobacteria</taxon>
        <taxon>SAR324 cluster</taxon>
    </lineage>
</organism>
<proteinExistence type="predicted"/>
<protein>
    <submittedName>
        <fullName evidence="1">Uncharacterized protein</fullName>
    </submittedName>
</protein>
<evidence type="ECO:0000313" key="2">
    <source>
        <dbReference type="Proteomes" id="UP000226525"/>
    </source>
</evidence>
<accession>A0A2D6YJV8</accession>
<gene>
    <name evidence="1" type="ORF">CMN54_08555</name>
</gene>
<evidence type="ECO:0000313" key="1">
    <source>
        <dbReference type="EMBL" id="MAH63478.1"/>
    </source>
</evidence>
<dbReference type="AlphaFoldDB" id="A0A2D6YJV8"/>
<comment type="caution">
    <text evidence="1">The sequence shown here is derived from an EMBL/GenBank/DDBJ whole genome shotgun (WGS) entry which is preliminary data.</text>
</comment>
<dbReference type="EMBL" id="NZEX01000094">
    <property type="protein sequence ID" value="MAH63478.1"/>
    <property type="molecule type" value="Genomic_DNA"/>
</dbReference>
<reference evidence="2" key="1">
    <citation type="submission" date="2017-09" db="EMBL/GenBank/DDBJ databases">
        <title>The Reconstruction of 2,631 Draft Metagenome-Assembled Genomes from the Global Oceans.</title>
        <authorList>
            <person name="Tully B.J."/>
            <person name="Graham E.D."/>
            <person name="Heidelberg J.F."/>
        </authorList>
    </citation>
    <scope>NUCLEOTIDE SEQUENCE [LARGE SCALE GENOMIC DNA]</scope>
</reference>
<name>A0A2D6YJV8_9DELT</name>
<sequence>MVVSKCFRQGLCEMRHAAGVPSKEVQRFGFYLPKLMVQLRELEEKSLLRLDSNCFKDAKWQSQLWKETVAEMQEKNIKLVGEKFRCSLITYAYVNSKPLGEILRELRNQVSC</sequence>
<dbReference type="Proteomes" id="UP000226525">
    <property type="component" value="Unassembled WGS sequence"/>
</dbReference>